<dbReference type="InterPro" id="IPR009097">
    <property type="entry name" value="Cyclic_Pdiesterase"/>
</dbReference>
<accession>A0A6A6P7G9</accession>
<proteinExistence type="predicted"/>
<protein>
    <submittedName>
        <fullName evidence="1">2'-5' RNA ligase superfamily-domain-containing protein</fullName>
    </submittedName>
</protein>
<organism evidence="1 2">
    <name type="scientific">Lineolata rhizophorae</name>
    <dbReference type="NCBI Taxonomy" id="578093"/>
    <lineage>
        <taxon>Eukaryota</taxon>
        <taxon>Fungi</taxon>
        <taxon>Dikarya</taxon>
        <taxon>Ascomycota</taxon>
        <taxon>Pezizomycotina</taxon>
        <taxon>Dothideomycetes</taxon>
        <taxon>Dothideomycetes incertae sedis</taxon>
        <taxon>Lineolatales</taxon>
        <taxon>Lineolataceae</taxon>
        <taxon>Lineolata</taxon>
    </lineage>
</organism>
<keyword evidence="1" id="KW-0436">Ligase</keyword>
<sequence length="207" mass="22656">MSSRFVLDSTQTALALIPPSALHPPIEAIRARHDRAYHRWPPHINIVYLFVPANSLSDAISVLRSNLHQHVADVVNLHVSLEAPHMFTHHRNATVFLKPDAESEQRLRNLRDVLVRCLGAVEGESPHGQGFTPHLSVGQASLRKSGDAVANLTTIAGRMLAEESIEWEARSVAVLKRDRASGRMMLVDEVSIGDERPSGDGSDSSSG</sequence>
<evidence type="ECO:0000313" key="1">
    <source>
        <dbReference type="EMBL" id="KAF2459373.1"/>
    </source>
</evidence>
<dbReference type="AlphaFoldDB" id="A0A6A6P7G9"/>
<dbReference type="Pfam" id="PF13563">
    <property type="entry name" value="2_5_RNA_ligase2"/>
    <property type="match status" value="1"/>
</dbReference>
<dbReference type="EMBL" id="MU001675">
    <property type="protein sequence ID" value="KAF2459373.1"/>
    <property type="molecule type" value="Genomic_DNA"/>
</dbReference>
<dbReference type="GO" id="GO:0016874">
    <property type="term" value="F:ligase activity"/>
    <property type="evidence" value="ECO:0007669"/>
    <property type="project" value="UniProtKB-KW"/>
</dbReference>
<dbReference type="Proteomes" id="UP000799766">
    <property type="component" value="Unassembled WGS sequence"/>
</dbReference>
<dbReference type="SUPFAM" id="SSF55144">
    <property type="entry name" value="LigT-like"/>
    <property type="match status" value="1"/>
</dbReference>
<dbReference type="OrthoDB" id="10263155at2759"/>
<dbReference type="Gene3D" id="3.90.1140.10">
    <property type="entry name" value="Cyclic phosphodiesterase"/>
    <property type="match status" value="1"/>
</dbReference>
<dbReference type="PANTHER" id="PTHR37474:SF1">
    <property type="entry name" value="2'-5' RNA LIGASE FAMILY PROTEIN"/>
    <property type="match status" value="1"/>
</dbReference>
<dbReference type="PANTHER" id="PTHR37474">
    <property type="entry name" value="RNA LIGASE/CYCLIC NUCLEOTIDE PHOSPHODIESTERASE"/>
    <property type="match status" value="1"/>
</dbReference>
<name>A0A6A6P7G9_9PEZI</name>
<evidence type="ECO:0000313" key="2">
    <source>
        <dbReference type="Proteomes" id="UP000799766"/>
    </source>
</evidence>
<reference evidence="1" key="1">
    <citation type="journal article" date="2020" name="Stud. Mycol.">
        <title>101 Dothideomycetes genomes: a test case for predicting lifestyles and emergence of pathogens.</title>
        <authorList>
            <person name="Haridas S."/>
            <person name="Albert R."/>
            <person name="Binder M."/>
            <person name="Bloem J."/>
            <person name="Labutti K."/>
            <person name="Salamov A."/>
            <person name="Andreopoulos B."/>
            <person name="Baker S."/>
            <person name="Barry K."/>
            <person name="Bills G."/>
            <person name="Bluhm B."/>
            <person name="Cannon C."/>
            <person name="Castanera R."/>
            <person name="Culley D."/>
            <person name="Daum C."/>
            <person name="Ezra D."/>
            <person name="Gonzalez J."/>
            <person name="Henrissat B."/>
            <person name="Kuo A."/>
            <person name="Liang C."/>
            <person name="Lipzen A."/>
            <person name="Lutzoni F."/>
            <person name="Magnuson J."/>
            <person name="Mondo S."/>
            <person name="Nolan M."/>
            <person name="Ohm R."/>
            <person name="Pangilinan J."/>
            <person name="Park H.-J."/>
            <person name="Ramirez L."/>
            <person name="Alfaro M."/>
            <person name="Sun H."/>
            <person name="Tritt A."/>
            <person name="Yoshinaga Y."/>
            <person name="Zwiers L.-H."/>
            <person name="Turgeon B."/>
            <person name="Goodwin S."/>
            <person name="Spatafora J."/>
            <person name="Crous P."/>
            <person name="Grigoriev I."/>
        </authorList>
    </citation>
    <scope>NUCLEOTIDE SEQUENCE</scope>
    <source>
        <strain evidence="1">ATCC 16933</strain>
    </source>
</reference>
<gene>
    <name evidence="1" type="ORF">BDY21DRAFT_189526</name>
</gene>
<keyword evidence="2" id="KW-1185">Reference proteome</keyword>